<dbReference type="EMBL" id="LT598477">
    <property type="protein sequence ID" value="SCU95681.1"/>
    <property type="molecule type" value="Genomic_DNA"/>
</dbReference>
<keyword evidence="4" id="KW-1185">Reference proteome</keyword>
<dbReference type="Proteomes" id="UP000191144">
    <property type="component" value="Chromosome F"/>
</dbReference>
<dbReference type="GO" id="GO:0055088">
    <property type="term" value="P:lipid homeostasis"/>
    <property type="evidence" value="ECO:0007669"/>
    <property type="project" value="InterPro"/>
</dbReference>
<dbReference type="GO" id="GO:0007005">
    <property type="term" value="P:mitochondrion organization"/>
    <property type="evidence" value="ECO:0007669"/>
    <property type="project" value="TreeGrafter"/>
</dbReference>
<keyword evidence="1" id="KW-1133">Transmembrane helix</keyword>
<keyword evidence="1" id="KW-0812">Transmembrane</keyword>
<feature type="domain" description="Mitochondrial adapter protein MCP1 transmembrane" evidence="2">
    <location>
        <begin position="170"/>
        <end position="257"/>
    </location>
</feature>
<name>A0A1G4JXA5_9SACH</name>
<proteinExistence type="predicted"/>
<feature type="transmembrane region" description="Helical" evidence="1">
    <location>
        <begin position="87"/>
        <end position="109"/>
    </location>
</feature>
<dbReference type="PANTHER" id="PTHR38409:SF1">
    <property type="entry name" value="MITOCHONDRIAL ADAPTER PROTEIN MCP1"/>
    <property type="match status" value="1"/>
</dbReference>
<evidence type="ECO:0000313" key="3">
    <source>
        <dbReference type="EMBL" id="SCU95681.1"/>
    </source>
</evidence>
<protein>
    <submittedName>
        <fullName evidence="3">LAME_0F12992g1_1</fullName>
    </submittedName>
</protein>
<dbReference type="OrthoDB" id="10259513at2759"/>
<feature type="domain" description="Mitochondrial adapter protein MCP1 transmembrane" evidence="2">
    <location>
        <begin position="52"/>
        <end position="153"/>
    </location>
</feature>
<feature type="transmembrane region" description="Helical" evidence="1">
    <location>
        <begin position="243"/>
        <end position="262"/>
    </location>
</feature>
<organism evidence="3 4">
    <name type="scientific">Lachancea meyersii CBS 8951</name>
    <dbReference type="NCBI Taxonomy" id="1266667"/>
    <lineage>
        <taxon>Eukaryota</taxon>
        <taxon>Fungi</taxon>
        <taxon>Dikarya</taxon>
        <taxon>Ascomycota</taxon>
        <taxon>Saccharomycotina</taxon>
        <taxon>Saccharomycetes</taxon>
        <taxon>Saccharomycetales</taxon>
        <taxon>Saccharomycetaceae</taxon>
        <taxon>Lachancea</taxon>
    </lineage>
</organism>
<gene>
    <name evidence="3" type="ORF">LAME_0F12992G</name>
</gene>
<dbReference type="InterPro" id="IPR012472">
    <property type="entry name" value="MCP1_TM"/>
</dbReference>
<evidence type="ECO:0000259" key="2">
    <source>
        <dbReference type="Pfam" id="PF07950"/>
    </source>
</evidence>
<evidence type="ECO:0000256" key="1">
    <source>
        <dbReference type="SAM" id="Phobius"/>
    </source>
</evidence>
<sequence length="282" mass="31767">MELKELNPEPVAHYRPVEGIEKPSGLLNWINPRILRISLRKIQKYSIWPLAVYFPLHAINTLIVPVISPENAPNDVLTMMREILPGFTSTLLKVSVTAHLASGLALRLWHLVASWKKPKRAKTIPQDSRERESQREIGLVGGLSGYFIGVTKQLSYEPQVLSGYILAPALFFHTQLLKSVPFAQGIDIDIDFVKWILQNDSTFIKWGVGLLPLSVLIGTATYHFGAGLCQYARVRRLSLRKGMSTLIFSLTTMGFLSLWRLFKASPVFQNADYRNLLKTVLG</sequence>
<dbReference type="Pfam" id="PF07950">
    <property type="entry name" value="MCP1_TM"/>
    <property type="match status" value="2"/>
</dbReference>
<reference evidence="4" key="1">
    <citation type="submission" date="2016-03" db="EMBL/GenBank/DDBJ databases">
        <authorList>
            <person name="Devillers Hugo."/>
        </authorList>
    </citation>
    <scope>NUCLEOTIDE SEQUENCE [LARGE SCALE GENOMIC DNA]</scope>
</reference>
<dbReference type="PANTHER" id="PTHR38409">
    <property type="entry name" value="MDM10-COMPLEMENTING PROTEIN 1"/>
    <property type="match status" value="1"/>
</dbReference>
<dbReference type="InterPro" id="IPR039960">
    <property type="entry name" value="MCP1"/>
</dbReference>
<dbReference type="GO" id="GO:0005741">
    <property type="term" value="C:mitochondrial outer membrane"/>
    <property type="evidence" value="ECO:0007669"/>
    <property type="project" value="TreeGrafter"/>
</dbReference>
<dbReference type="AlphaFoldDB" id="A0A1G4JXA5"/>
<feature type="transmembrane region" description="Helical" evidence="1">
    <location>
        <begin position="45"/>
        <end position="67"/>
    </location>
</feature>
<evidence type="ECO:0000313" key="4">
    <source>
        <dbReference type="Proteomes" id="UP000191144"/>
    </source>
</evidence>
<keyword evidence="1" id="KW-0472">Membrane</keyword>
<accession>A0A1G4JXA5</accession>